<gene>
    <name evidence="8" type="primary">LOC116944551</name>
</gene>
<dbReference type="RefSeq" id="XP_032814130.1">
    <property type="nucleotide sequence ID" value="XM_032958239.1"/>
</dbReference>
<dbReference type="InterPro" id="IPR042235">
    <property type="entry name" value="ZP-C_dom"/>
</dbReference>
<dbReference type="Gene3D" id="2.10.25.10">
    <property type="entry name" value="Laminin"/>
    <property type="match status" value="3"/>
</dbReference>
<evidence type="ECO:0000256" key="3">
    <source>
        <dbReference type="PROSITE-ProRule" id="PRU00076"/>
    </source>
</evidence>
<evidence type="ECO:0000256" key="2">
    <source>
        <dbReference type="ARBA" id="ARBA00023157"/>
    </source>
</evidence>
<keyword evidence="2 3" id="KW-1015">Disulfide bond</keyword>
<dbReference type="AlphaFoldDB" id="A0AAJ7WXZ3"/>
<dbReference type="InterPro" id="IPR055355">
    <property type="entry name" value="ZP-C"/>
</dbReference>
<dbReference type="CDD" id="cd00054">
    <property type="entry name" value="EGF_CA"/>
    <property type="match status" value="1"/>
</dbReference>
<organism evidence="7 8">
    <name type="scientific">Petromyzon marinus</name>
    <name type="common">Sea lamprey</name>
    <dbReference type="NCBI Taxonomy" id="7757"/>
    <lineage>
        <taxon>Eukaryota</taxon>
        <taxon>Metazoa</taxon>
        <taxon>Chordata</taxon>
        <taxon>Craniata</taxon>
        <taxon>Vertebrata</taxon>
        <taxon>Cyclostomata</taxon>
        <taxon>Hyperoartia</taxon>
        <taxon>Petromyzontiformes</taxon>
        <taxon>Petromyzontidae</taxon>
        <taxon>Petromyzon</taxon>
    </lineage>
</organism>
<name>A0AAJ7WXZ3_PETMA</name>
<feature type="disulfide bond" evidence="3">
    <location>
        <begin position="37"/>
        <end position="46"/>
    </location>
</feature>
<dbReference type="Pfam" id="PF00008">
    <property type="entry name" value="EGF"/>
    <property type="match status" value="1"/>
</dbReference>
<keyword evidence="4" id="KW-1133">Transmembrane helix</keyword>
<dbReference type="Proteomes" id="UP001318040">
    <property type="component" value="Chromosome 21"/>
</dbReference>
<feature type="domain" description="EGF-like" evidence="5">
    <location>
        <begin position="66"/>
        <end position="109"/>
    </location>
</feature>
<keyword evidence="3" id="KW-0245">EGF-like domain</keyword>
<evidence type="ECO:0000259" key="5">
    <source>
        <dbReference type="PROSITE" id="PS50026"/>
    </source>
</evidence>
<dbReference type="SMART" id="SM00241">
    <property type="entry name" value="ZP"/>
    <property type="match status" value="1"/>
</dbReference>
<keyword evidence="7" id="KW-1185">Reference proteome</keyword>
<feature type="domain" description="EGF-like" evidence="5">
    <location>
        <begin position="175"/>
        <end position="213"/>
    </location>
</feature>
<dbReference type="PROSITE" id="PS50026">
    <property type="entry name" value="EGF_3"/>
    <property type="match status" value="4"/>
</dbReference>
<dbReference type="Gene3D" id="2.60.40.3210">
    <property type="entry name" value="Zona pellucida, ZP-N domain"/>
    <property type="match status" value="1"/>
</dbReference>
<dbReference type="KEGG" id="pmrn:116944551"/>
<dbReference type="PROSITE" id="PS00022">
    <property type="entry name" value="EGF_1"/>
    <property type="match status" value="2"/>
</dbReference>
<dbReference type="Pfam" id="PF00100">
    <property type="entry name" value="Zona_pellucida"/>
    <property type="match status" value="1"/>
</dbReference>
<keyword evidence="4" id="KW-0472">Membrane</keyword>
<dbReference type="SMART" id="SM00181">
    <property type="entry name" value="EGF"/>
    <property type="match status" value="4"/>
</dbReference>
<evidence type="ECO:0000313" key="8">
    <source>
        <dbReference type="RefSeq" id="XP_032814130.1"/>
    </source>
</evidence>
<reference evidence="8" key="1">
    <citation type="submission" date="2025-08" db="UniProtKB">
        <authorList>
            <consortium name="RefSeq"/>
        </authorList>
    </citation>
    <scope>IDENTIFICATION</scope>
    <source>
        <tissue evidence="8">Sperm</tissue>
    </source>
</reference>
<dbReference type="PANTHER" id="PTHR14002">
    <property type="entry name" value="ENDOGLIN/TGF-BETA RECEPTOR TYPE III"/>
    <property type="match status" value="1"/>
</dbReference>
<sequence>MTTFVPACASNSCQYRGYCIEGWTFEWGIWLPYSCICYGVFYGPDCGYPASTTPPPTTTPASTTTPVSPCASNPCLNGGDCIEQWIYWWGTLLPYYCNCHGVFYGLLCEDFGTTTSPSTTVSTTTGSQCEPNPCQNGGTCFESRSLWWNYQRSYQCICPPYWSGPDCAYPVSTPPPGGCLSFPCLNGGVCNSQQFYPYYKCRCSPGLTGVNCEHFESPQLNCTSQSLELQIPLDELSALNLSPFDIHLEDPLCRGYCTQQYLILHSDLQSCGTTAEAHGDTIVYSNTAYGFVSGTTAKKLRIPVHCYIGSEGNVVASYVPRVHDKYSSGTFDLSMVLYMDQSFGQPVYSYPFEVDLGAPIYVEVFLSSHANDLRLFLETCRASPFTGANDSDAYFIIRNGCQQDLSYVNYNSGDNKRQRFSFQSVEFSNGFQVYLECSVRVCHISDLNSRCQRGCVRAKRSVRDLVSRDNRAEHKVDLSQGPVLLRKSRQASGVLSSLAGMVYALAAALAVAAVCVAAVKVYRHRAAGPRYKPLVTYEEFTT</sequence>
<feature type="transmembrane region" description="Helical" evidence="4">
    <location>
        <begin position="498"/>
        <end position="522"/>
    </location>
</feature>
<dbReference type="InterPro" id="IPR001507">
    <property type="entry name" value="ZP_dom"/>
</dbReference>
<feature type="disulfide bond" evidence="3">
    <location>
        <begin position="203"/>
        <end position="212"/>
    </location>
</feature>
<feature type="disulfide bond" evidence="3">
    <location>
        <begin position="158"/>
        <end position="167"/>
    </location>
</feature>
<evidence type="ECO:0000256" key="1">
    <source>
        <dbReference type="ARBA" id="ARBA00022729"/>
    </source>
</evidence>
<comment type="caution">
    <text evidence="3">Lacks conserved residue(s) required for the propagation of feature annotation.</text>
</comment>
<feature type="domain" description="EGF-like" evidence="5">
    <location>
        <begin position="125"/>
        <end position="168"/>
    </location>
</feature>
<dbReference type="PANTHER" id="PTHR14002:SF43">
    <property type="entry name" value="DELTA-LIKE PROTEIN"/>
    <property type="match status" value="1"/>
</dbReference>
<dbReference type="Gene3D" id="2.60.40.4100">
    <property type="entry name" value="Zona pellucida, ZP-C domain"/>
    <property type="match status" value="1"/>
</dbReference>
<keyword evidence="4" id="KW-0812">Transmembrane</keyword>
<accession>A0AAJ7WXZ3</accession>
<feature type="domain" description="EGF-like" evidence="5">
    <location>
        <begin position="4"/>
        <end position="47"/>
    </location>
</feature>
<proteinExistence type="predicted"/>
<feature type="domain" description="ZP" evidence="6">
    <location>
        <begin position="221"/>
        <end position="458"/>
    </location>
</feature>
<dbReference type="SUPFAM" id="SSF57196">
    <property type="entry name" value="EGF/Laminin"/>
    <property type="match status" value="3"/>
</dbReference>
<keyword evidence="1" id="KW-0732">Signal</keyword>
<dbReference type="InterPro" id="IPR000742">
    <property type="entry name" value="EGF"/>
</dbReference>
<protein>
    <submittedName>
        <fullName evidence="8">ZP domain-containing protein-like</fullName>
    </submittedName>
</protein>
<evidence type="ECO:0000256" key="4">
    <source>
        <dbReference type="SAM" id="Phobius"/>
    </source>
</evidence>
<evidence type="ECO:0000313" key="7">
    <source>
        <dbReference type="Proteomes" id="UP001318040"/>
    </source>
</evidence>
<feature type="disulfide bond" evidence="3">
    <location>
        <begin position="184"/>
        <end position="201"/>
    </location>
</feature>
<feature type="disulfide bond" evidence="3">
    <location>
        <begin position="99"/>
        <end position="108"/>
    </location>
</feature>
<dbReference type="PROSITE" id="PS51034">
    <property type="entry name" value="ZP_2"/>
    <property type="match status" value="1"/>
</dbReference>
<evidence type="ECO:0000259" key="6">
    <source>
        <dbReference type="PROSITE" id="PS51034"/>
    </source>
</evidence>